<feature type="non-terminal residue" evidence="2">
    <location>
        <position position="1"/>
    </location>
</feature>
<dbReference type="GO" id="GO:0009446">
    <property type="term" value="P:putrescine biosynthetic process"/>
    <property type="evidence" value="ECO:0007669"/>
    <property type="project" value="InterPro"/>
</dbReference>
<dbReference type="PATRIC" id="fig|1256206.3.peg.779"/>
<dbReference type="Gene3D" id="3.75.10.10">
    <property type="entry name" value="L-arginine/glycine Amidinotransferase, Chain A"/>
    <property type="match status" value="1"/>
</dbReference>
<sequence>SAVTIYTALPLATNNYYRPFTADLKSFNYQLAKDAPDNVTTITKQQMTNPTSRFTYDDIWLRDVAPVITTRMVKFRYAPNYLPKTDSSYLDHRFRTWLKQQHFNYQTSNLVLDGGNLIWNQHDTVILTDHVFADNPSWSRSNIIDELRSKLEVNHVVIIPSEPGDILGHADGMVKFIDANTLYLSDFLGDTQLVQIVKNKVKAALPNAKFVLLPSAYTSKGQYDKKIASAKGLYVNMLETPDTIYVPYYDLPTDQQVLKIVRQHTKKRIFPINVAKISTTGGSVHCLTWDVPNRFKLIH</sequence>
<evidence type="ECO:0000313" key="3">
    <source>
        <dbReference type="Proteomes" id="UP000014243"/>
    </source>
</evidence>
<evidence type="ECO:0000313" key="2">
    <source>
        <dbReference type="EMBL" id="EPC82353.1"/>
    </source>
</evidence>
<proteinExistence type="predicted"/>
<dbReference type="Pfam" id="PF04371">
    <property type="entry name" value="PAD_porph"/>
    <property type="match status" value="1"/>
</dbReference>
<dbReference type="Proteomes" id="UP000014243">
    <property type="component" value="Unassembled WGS sequence"/>
</dbReference>
<comment type="caution">
    <text evidence="2">The sequence shown here is derived from an EMBL/GenBank/DDBJ whole genome shotgun (WGS) entry which is preliminary data.</text>
</comment>
<organism evidence="2 3">
    <name type="scientific">Lacticaseibacillus paracasei subsp. paracasei Lpp126</name>
    <dbReference type="NCBI Taxonomy" id="1256206"/>
    <lineage>
        <taxon>Bacteria</taxon>
        <taxon>Bacillati</taxon>
        <taxon>Bacillota</taxon>
        <taxon>Bacilli</taxon>
        <taxon>Lactobacillales</taxon>
        <taxon>Lactobacillaceae</taxon>
        <taxon>Lacticaseibacillus</taxon>
    </lineage>
</organism>
<evidence type="ECO:0000256" key="1">
    <source>
        <dbReference type="ARBA" id="ARBA00022801"/>
    </source>
</evidence>
<accession>S2SSA9</accession>
<dbReference type="AlphaFoldDB" id="S2SSA9"/>
<dbReference type="SUPFAM" id="SSF55909">
    <property type="entry name" value="Pentein"/>
    <property type="match status" value="1"/>
</dbReference>
<keyword evidence="1" id="KW-0378">Hydrolase</keyword>
<dbReference type="GO" id="GO:0004668">
    <property type="term" value="F:protein-arginine deiminase activity"/>
    <property type="evidence" value="ECO:0007669"/>
    <property type="project" value="InterPro"/>
</dbReference>
<dbReference type="InterPro" id="IPR007466">
    <property type="entry name" value="Peptidyl-Arg-deiminase_porph"/>
</dbReference>
<name>S2SSA9_LACPA</name>
<protein>
    <submittedName>
        <fullName evidence="2">Peptidyl-arginine deiminase</fullName>
    </submittedName>
</protein>
<dbReference type="EMBL" id="ANKC01000335">
    <property type="protein sequence ID" value="EPC82353.1"/>
    <property type="molecule type" value="Genomic_DNA"/>
</dbReference>
<gene>
    <name evidence="2" type="ORF">Lpp126_05010</name>
</gene>
<reference evidence="2 3" key="1">
    <citation type="journal article" date="2013" name="PLoS ONE">
        <title>Lactobacillus paracasei comparative genomics: towards species pan-genome definition and exploitation of diversity.</title>
        <authorList>
            <person name="Smokvina T."/>
            <person name="Wels M."/>
            <person name="Polka J."/>
            <person name="Chervaux C."/>
            <person name="Brisse S."/>
            <person name="Boekhorst J."/>
            <person name="van Hylckama Vlieg J.E."/>
            <person name="Siezen R.J."/>
        </authorList>
    </citation>
    <scope>NUCLEOTIDE SEQUENCE [LARGE SCALE GENOMIC DNA]</scope>
    <source>
        <strain evidence="2 3">Lpp126</strain>
    </source>
</reference>
<dbReference type="PANTHER" id="PTHR31377">
    <property type="entry name" value="AGMATINE DEIMINASE-RELATED"/>
    <property type="match status" value="1"/>
</dbReference>
<dbReference type="PANTHER" id="PTHR31377:SF0">
    <property type="entry name" value="AGMATINE DEIMINASE-RELATED"/>
    <property type="match status" value="1"/>
</dbReference>